<accession>A0ABY0NFG2</accession>
<comment type="caution">
    <text evidence="3">The sequence shown here is derived from an EMBL/GenBank/DDBJ whole genome shotgun (WGS) entry which is preliminary data.</text>
</comment>
<evidence type="ECO:0000256" key="2">
    <source>
        <dbReference type="SAM" id="SignalP"/>
    </source>
</evidence>
<evidence type="ECO:0000313" key="4">
    <source>
        <dbReference type="Proteomes" id="UP000198717"/>
    </source>
</evidence>
<reference evidence="3 4" key="1">
    <citation type="submission" date="2016-10" db="EMBL/GenBank/DDBJ databases">
        <authorList>
            <person name="Varghese N."/>
            <person name="Submissions S."/>
        </authorList>
    </citation>
    <scope>NUCLEOTIDE SEQUENCE [LARGE SCALE GENOMIC DNA]</scope>
    <source>
        <strain evidence="3 4">DSM 2260</strain>
    </source>
</reference>
<proteinExistence type="predicted"/>
<dbReference type="EMBL" id="FNAJ01000042">
    <property type="protein sequence ID" value="SDF38087.1"/>
    <property type="molecule type" value="Genomic_DNA"/>
</dbReference>
<evidence type="ECO:0008006" key="5">
    <source>
        <dbReference type="Google" id="ProtNLM"/>
    </source>
</evidence>
<organism evidence="3 4">
    <name type="scientific">Myxococcus virescens</name>
    <dbReference type="NCBI Taxonomy" id="83456"/>
    <lineage>
        <taxon>Bacteria</taxon>
        <taxon>Pseudomonadati</taxon>
        <taxon>Myxococcota</taxon>
        <taxon>Myxococcia</taxon>
        <taxon>Myxococcales</taxon>
        <taxon>Cystobacterineae</taxon>
        <taxon>Myxococcaceae</taxon>
        <taxon>Myxococcus</taxon>
    </lineage>
</organism>
<sequence>MLHNFYSRRSWAFLGFALWGMIFSTQVSCDGPSISTPWERHQIQPLRDETWYGTFTYKFEQWSDSDDGHTSGCLSQATKSTYRNTTTIDVISDENGARIAVTSDTRSRDTETREECSGCIRTEIDDLRRKANGTTEADIYIGVSLEDGISLLDIAGWDSVIENIKRVRKVHNTCTGNSENTTQGTDEIYSYFSELGEVQTGHTPGQLIVHGASEEVDDGSSSLHYRITKTWRFTNYPHVRLVIDAVNLDNWRPLGTVWNGTGSPPTTPGATLSLVASLHPKPSVAPNPIPKATKITFKIVESSNVPGDAMNSPLDNAANSLRDLQFQAGQNPAMTFVDVDTIHTPSGLVEEASAVLSSFDWGAYGSVTAEAVLEDGTVLTARFRDTGDNPMRIPKRESTSYIADSWRLAAGVADLPDSSDEETLSGGAGDGHSGDGLTLYEEYRGFVANGQWGTTDPAKVEFHVYNGLHSYPSILTQVTAGIQTFKNATGLNVHSNYREADFEQASDPSDIDPSKRVINFNALHEGGRHRVDQHIIMLMPSINPLSVVSQTHRGPSSPVNIPMIEIGQMTDPGDIAGTVAHELAHSANVPHHGENGHDFVTWIPQVTDYLEISTATPAPGVPITLRMEADGSLAPILANPLQMLLLSIEVTDPTKGSRFGGDENCLIRYYGANAVKWNSKPSAERFLILPRETPGTQLCSDGLGKTFNATVRPDYSPPESRPSRHGHAAPNRGNCIHRICINDAHAHIPQNAP</sequence>
<evidence type="ECO:0000313" key="3">
    <source>
        <dbReference type="EMBL" id="SDF38087.1"/>
    </source>
</evidence>
<keyword evidence="2" id="KW-0732">Signal</keyword>
<dbReference type="Proteomes" id="UP000198717">
    <property type="component" value="Unassembled WGS sequence"/>
</dbReference>
<feature type="region of interest" description="Disordered" evidence="1">
    <location>
        <begin position="710"/>
        <end position="729"/>
    </location>
</feature>
<keyword evidence="4" id="KW-1185">Reference proteome</keyword>
<gene>
    <name evidence="3" type="ORF">SAMN04488504_1422</name>
</gene>
<feature type="chain" id="PRO_5046956914" description="Peptidase M6-like domain-containing protein" evidence="2">
    <location>
        <begin position="30"/>
        <end position="753"/>
    </location>
</feature>
<evidence type="ECO:0000256" key="1">
    <source>
        <dbReference type="SAM" id="MobiDB-lite"/>
    </source>
</evidence>
<name>A0ABY0NFG2_9BACT</name>
<protein>
    <recommendedName>
        <fullName evidence="5">Peptidase M6-like domain-containing protein</fullName>
    </recommendedName>
</protein>
<feature type="signal peptide" evidence="2">
    <location>
        <begin position="1"/>
        <end position="29"/>
    </location>
</feature>